<reference evidence="5" key="2">
    <citation type="submission" date="2015-05" db="EMBL/GenBank/DDBJ databases">
        <title>Complete genome sequence of Corynebacterium uterequi DSM 45634, isolated from the uterus of a maiden mare.</title>
        <authorList>
            <person name="Ruckert C."/>
            <person name="Albersmeier A."/>
            <person name="Winkler A."/>
            <person name="Tauch A."/>
        </authorList>
    </citation>
    <scope>NUCLEOTIDE SEQUENCE [LARGE SCALE GENOMIC DNA]</scope>
    <source>
        <strain evidence="5">DSM 45634</strain>
    </source>
</reference>
<dbReference type="OrthoDB" id="4426021at2"/>
<dbReference type="KEGG" id="cut:CUTER_03675"/>
<feature type="region of interest" description="Disordered" evidence="1">
    <location>
        <begin position="23"/>
        <end position="100"/>
    </location>
</feature>
<feature type="domain" description="PepSY" evidence="3">
    <location>
        <begin position="64"/>
        <end position="128"/>
    </location>
</feature>
<feature type="compositionally biased region" description="Basic and acidic residues" evidence="1">
    <location>
        <begin position="89"/>
        <end position="100"/>
    </location>
</feature>
<evidence type="ECO:0000256" key="2">
    <source>
        <dbReference type="SAM" id="SignalP"/>
    </source>
</evidence>
<feature type="compositionally biased region" description="Low complexity" evidence="1">
    <location>
        <begin position="23"/>
        <end position="52"/>
    </location>
</feature>
<feature type="signal peptide" evidence="2">
    <location>
        <begin position="1"/>
        <end position="21"/>
    </location>
</feature>
<keyword evidence="2" id="KW-0732">Signal</keyword>
<evidence type="ECO:0000313" key="5">
    <source>
        <dbReference type="Proteomes" id="UP000035548"/>
    </source>
</evidence>
<dbReference type="Proteomes" id="UP000035548">
    <property type="component" value="Chromosome"/>
</dbReference>
<name>A0A0G3HFM6_9CORY</name>
<evidence type="ECO:0000256" key="1">
    <source>
        <dbReference type="SAM" id="MobiDB-lite"/>
    </source>
</evidence>
<dbReference type="STRING" id="1072256.CUTER_03675"/>
<dbReference type="InterPro" id="IPR025711">
    <property type="entry name" value="PepSY"/>
</dbReference>
<evidence type="ECO:0000313" key="4">
    <source>
        <dbReference type="EMBL" id="AKK10743.1"/>
    </source>
</evidence>
<dbReference type="PATRIC" id="fig|1072256.5.peg.731"/>
<feature type="chain" id="PRO_5039232001" evidence="2">
    <location>
        <begin position="22"/>
        <end position="132"/>
    </location>
</feature>
<protein>
    <submittedName>
        <fullName evidence="4">Peptidase propeptide domain-containing protein</fullName>
    </submittedName>
</protein>
<proteinExistence type="predicted"/>
<organism evidence="4 5">
    <name type="scientific">Corynebacterium uterequi</name>
    <dbReference type="NCBI Taxonomy" id="1072256"/>
    <lineage>
        <taxon>Bacteria</taxon>
        <taxon>Bacillati</taxon>
        <taxon>Actinomycetota</taxon>
        <taxon>Actinomycetes</taxon>
        <taxon>Mycobacteriales</taxon>
        <taxon>Corynebacteriaceae</taxon>
        <taxon>Corynebacterium</taxon>
    </lineage>
</organism>
<reference evidence="4 5" key="1">
    <citation type="journal article" date="2015" name="Genome Announc.">
        <title>Virulence Factor Genes Detected in the Complete Genome Sequence of Corynebacterium uterequi DSM 45634, Isolated from the Uterus of a Maiden Mare.</title>
        <authorList>
            <person name="Ruckert C."/>
            <person name="Kriete M."/>
            <person name="Jaenicke S."/>
            <person name="Winkler A."/>
            <person name="Tauch A."/>
        </authorList>
    </citation>
    <scope>NUCLEOTIDE SEQUENCE [LARGE SCALE GENOMIC DNA]</scope>
    <source>
        <strain evidence="4 5">DSM 45634</strain>
    </source>
</reference>
<dbReference type="EMBL" id="CP011546">
    <property type="protein sequence ID" value="AKK10743.1"/>
    <property type="molecule type" value="Genomic_DNA"/>
</dbReference>
<keyword evidence="5" id="KW-1185">Reference proteome</keyword>
<accession>A0A0G3HFM6</accession>
<dbReference type="RefSeq" id="WP_047259265.1">
    <property type="nucleotide sequence ID" value="NZ_CP011546.1"/>
</dbReference>
<feature type="compositionally biased region" description="Polar residues" evidence="1">
    <location>
        <begin position="53"/>
        <end position="71"/>
    </location>
</feature>
<dbReference type="PROSITE" id="PS51257">
    <property type="entry name" value="PROKAR_LIPOPROTEIN"/>
    <property type="match status" value="1"/>
</dbReference>
<gene>
    <name evidence="4" type="ORF">CUTER_03675</name>
</gene>
<dbReference type="Pfam" id="PF03413">
    <property type="entry name" value="PepSY"/>
    <property type="match status" value="1"/>
</dbReference>
<dbReference type="AlphaFoldDB" id="A0A0G3HFM6"/>
<dbReference type="Gene3D" id="3.10.450.40">
    <property type="match status" value="1"/>
</dbReference>
<sequence length="132" mass="13655">MKRIALVGTLAAATVALVACGSDTPAPATNSTAPATVTVTEAPASSAPASTAKDSGNATAATPAISQQDAEQTALDDAGVTRDQVTNWDRTDFDSDKDDVPSWEIEFDVNTTTYEYDIDATTGAIITKEIDQ</sequence>
<evidence type="ECO:0000259" key="3">
    <source>
        <dbReference type="Pfam" id="PF03413"/>
    </source>
</evidence>